<dbReference type="PROSITE" id="PS50932">
    <property type="entry name" value="HTH_LACI_2"/>
    <property type="match status" value="1"/>
</dbReference>
<dbReference type="EMBL" id="JAFBBU010000001">
    <property type="protein sequence ID" value="MBM7470675.1"/>
    <property type="molecule type" value="Genomic_DNA"/>
</dbReference>
<protein>
    <submittedName>
        <fullName evidence="5">LacI family transcriptional regulator</fullName>
    </submittedName>
</protein>
<dbReference type="SMART" id="SM00354">
    <property type="entry name" value="HTH_LACI"/>
    <property type="match status" value="1"/>
</dbReference>
<dbReference type="InterPro" id="IPR010982">
    <property type="entry name" value="Lambda_DNA-bd_dom_sf"/>
</dbReference>
<sequence length="357" mass="37164">MQTAAASMAEPGGGHRTTMNAVAKVSGVSVGTVSKVLNDRAGIGDETRTRVREAIDRLGYVSMGQRQAAQHAGAEVSIELLVQPADVSNPYLATFLGGALESAGLLGAGLVIRSVEIPRDSEREWARSLAKAGRTGVIELTSGYSQARELALRGVGLPMVLVDPIDVPRTSTPSIGATNWAGGYAATRHLLDLGHRRIAYIGGPVGAACDNVRIHGWSAAMAEEGIVVDVRSVLKHSYTYAHGLQAATQLLSQSPRPTAIFAGSDITAMGVIEAARQAGIHVPTQLSVVGFDDTVLAAASSPPLTTVHQPIADIGRQAVSTLFRLAGGESLATKRIEMATSLVIRESTAAVPLKGNK</sequence>
<dbReference type="SUPFAM" id="SSF53822">
    <property type="entry name" value="Periplasmic binding protein-like I"/>
    <property type="match status" value="1"/>
</dbReference>
<dbReference type="Pfam" id="PF00356">
    <property type="entry name" value="LacI"/>
    <property type="match status" value="1"/>
</dbReference>
<reference evidence="5 6" key="1">
    <citation type="submission" date="2021-01" db="EMBL/GenBank/DDBJ databases">
        <title>Sequencing the genomes of 1000 actinobacteria strains.</title>
        <authorList>
            <person name="Klenk H.-P."/>
        </authorList>
    </citation>
    <scope>NUCLEOTIDE SEQUENCE [LARGE SCALE GENOMIC DNA]</scope>
    <source>
        <strain evidence="5 6">DSM 13057</strain>
    </source>
</reference>
<evidence type="ECO:0000256" key="2">
    <source>
        <dbReference type="ARBA" id="ARBA00023125"/>
    </source>
</evidence>
<keyword evidence="6" id="KW-1185">Reference proteome</keyword>
<dbReference type="SUPFAM" id="SSF47413">
    <property type="entry name" value="lambda repressor-like DNA-binding domains"/>
    <property type="match status" value="1"/>
</dbReference>
<organism evidence="5 6">
    <name type="scientific">Subtercola frigoramans</name>
    <dbReference type="NCBI Taxonomy" id="120298"/>
    <lineage>
        <taxon>Bacteria</taxon>
        <taxon>Bacillati</taxon>
        <taxon>Actinomycetota</taxon>
        <taxon>Actinomycetes</taxon>
        <taxon>Micrococcales</taxon>
        <taxon>Microbacteriaceae</taxon>
        <taxon>Subtercola</taxon>
    </lineage>
</organism>
<evidence type="ECO:0000256" key="3">
    <source>
        <dbReference type="ARBA" id="ARBA00023163"/>
    </source>
</evidence>
<dbReference type="RefSeq" id="WP_205106394.1">
    <property type="nucleotide sequence ID" value="NZ_BAAAHT010000018.1"/>
</dbReference>
<dbReference type="PANTHER" id="PTHR30146:SF153">
    <property type="entry name" value="LACTOSE OPERON REPRESSOR"/>
    <property type="match status" value="1"/>
</dbReference>
<keyword evidence="2" id="KW-0238">DNA-binding</keyword>
<evidence type="ECO:0000313" key="5">
    <source>
        <dbReference type="EMBL" id="MBM7470675.1"/>
    </source>
</evidence>
<comment type="caution">
    <text evidence="5">The sequence shown here is derived from an EMBL/GenBank/DDBJ whole genome shotgun (WGS) entry which is preliminary data.</text>
</comment>
<proteinExistence type="predicted"/>
<gene>
    <name evidence="5" type="ORF">JOE66_000309</name>
</gene>
<keyword evidence="1" id="KW-0805">Transcription regulation</keyword>
<dbReference type="Gene3D" id="1.10.260.40">
    <property type="entry name" value="lambda repressor-like DNA-binding domains"/>
    <property type="match status" value="1"/>
</dbReference>
<dbReference type="Pfam" id="PF13377">
    <property type="entry name" value="Peripla_BP_3"/>
    <property type="match status" value="1"/>
</dbReference>
<evidence type="ECO:0000313" key="6">
    <source>
        <dbReference type="Proteomes" id="UP000776164"/>
    </source>
</evidence>
<evidence type="ECO:0000256" key="1">
    <source>
        <dbReference type="ARBA" id="ARBA00023015"/>
    </source>
</evidence>
<keyword evidence="3" id="KW-0804">Transcription</keyword>
<dbReference type="InterPro" id="IPR046335">
    <property type="entry name" value="LacI/GalR-like_sensor"/>
</dbReference>
<dbReference type="CDD" id="cd01392">
    <property type="entry name" value="HTH_LacI"/>
    <property type="match status" value="1"/>
</dbReference>
<accession>A0ABS2L1N2</accession>
<dbReference type="Proteomes" id="UP000776164">
    <property type="component" value="Unassembled WGS sequence"/>
</dbReference>
<dbReference type="InterPro" id="IPR028082">
    <property type="entry name" value="Peripla_BP_I"/>
</dbReference>
<name>A0ABS2L1N2_9MICO</name>
<feature type="domain" description="HTH lacI-type" evidence="4">
    <location>
        <begin position="17"/>
        <end position="71"/>
    </location>
</feature>
<evidence type="ECO:0000259" key="4">
    <source>
        <dbReference type="PROSITE" id="PS50932"/>
    </source>
</evidence>
<dbReference type="Gene3D" id="3.40.50.2300">
    <property type="match status" value="2"/>
</dbReference>
<dbReference type="InterPro" id="IPR000843">
    <property type="entry name" value="HTH_LacI"/>
</dbReference>
<dbReference type="PANTHER" id="PTHR30146">
    <property type="entry name" value="LACI-RELATED TRANSCRIPTIONAL REPRESSOR"/>
    <property type="match status" value="1"/>
</dbReference>